<reference evidence="9" key="1">
    <citation type="submission" date="2018-08" db="EMBL/GenBank/DDBJ databases">
        <authorList>
            <person name="Chevrot R."/>
        </authorList>
    </citation>
    <scope>NUCLEOTIDE SEQUENCE [LARGE SCALE GENOMIC DNA]</scope>
</reference>
<keyword evidence="4 5" id="KW-0274">FAD</keyword>
<dbReference type="AlphaFoldDB" id="A0A383RK46"/>
<evidence type="ECO:0000313" key="8">
    <source>
        <dbReference type="EMBL" id="SYX86884.1"/>
    </source>
</evidence>
<dbReference type="RefSeq" id="WP_138188684.1">
    <property type="nucleotide sequence ID" value="NZ_LS992241.1"/>
</dbReference>
<dbReference type="GO" id="GO:0016614">
    <property type="term" value="F:oxidoreductase activity, acting on CH-OH group of donors"/>
    <property type="evidence" value="ECO:0007669"/>
    <property type="project" value="InterPro"/>
</dbReference>
<dbReference type="Gene3D" id="3.30.410.40">
    <property type="match status" value="1"/>
</dbReference>
<feature type="binding site" evidence="5">
    <location>
        <position position="95"/>
    </location>
    <ligand>
        <name>FAD</name>
        <dbReference type="ChEBI" id="CHEBI:57692"/>
    </ligand>
</feature>
<evidence type="ECO:0000259" key="7">
    <source>
        <dbReference type="PROSITE" id="PS00623"/>
    </source>
</evidence>
<dbReference type="GO" id="GO:0050660">
    <property type="term" value="F:flavin adenine dinucleotide binding"/>
    <property type="evidence" value="ECO:0007669"/>
    <property type="project" value="InterPro"/>
</dbReference>
<evidence type="ECO:0000313" key="9">
    <source>
        <dbReference type="Proteomes" id="UP000304148"/>
    </source>
</evidence>
<evidence type="ECO:0000256" key="1">
    <source>
        <dbReference type="ARBA" id="ARBA00001974"/>
    </source>
</evidence>
<dbReference type="PANTHER" id="PTHR11552">
    <property type="entry name" value="GLUCOSE-METHANOL-CHOLINE GMC OXIDOREDUCTASE"/>
    <property type="match status" value="1"/>
</dbReference>
<dbReference type="Pfam" id="PF00732">
    <property type="entry name" value="GMC_oxred_N"/>
    <property type="match status" value="1"/>
</dbReference>
<dbReference type="Pfam" id="PF05199">
    <property type="entry name" value="GMC_oxred_C"/>
    <property type="match status" value="1"/>
</dbReference>
<dbReference type="InterPro" id="IPR036188">
    <property type="entry name" value="FAD/NAD-bd_sf"/>
</dbReference>
<dbReference type="InterPro" id="IPR000172">
    <property type="entry name" value="GMC_OxRdtase_N"/>
</dbReference>
<sequence length="588" mass="64516">MGHKKHKKKKGKKDVFDYIVIGAGTAGGVIAKELTDDKKTSVLVLEPGINSTDQLSDPSVLNAIIQASDNKFAFNLLSKLETSVSRQLVTVNGRVIGGSSEVNEMYAVRGSKELYDEWVALTGEPQWSYDQVRSLFIQNETYTGLTQSPNERGRRGPIFVRQQHIPPNGLIQSLADATANVLGIERVEDYNTGVRDCTFYKSQFIQKEDGNTITRSSTATGYLNESIVTQGDEFHPDEFGVGRRKLTIFGKTTVNKILFKQKNCQMIASGVQYVRNGISQEAFARKGVIVSAGFSSSVILQRSGIGKSSDLLNAGIIPLIENPNVGYNLQTQAYAGLAVEVETSQILPVIGADPNQPIILGAFIAENKNNVLEGRRLQILGAPVPLFVPASDIASNGWELDVNKQVNVMSFGLIDLNPRSKGTIMASHSDPEALSSFSFNPLQQATNDLDFLVDQYINMYNIIQEARLHNSGIRAVVYPPEEVFQIPDEAEKRRQLSDFVRASYSNFYHYGGQCKMGKSVCDGVVNGQLDVFGTTNLKVADLSVAPILPDGNTSIPAQMIGLNAVRFIQNNRCPCVLDDEDFEDELED</sequence>
<evidence type="ECO:0000256" key="3">
    <source>
        <dbReference type="ARBA" id="ARBA00022630"/>
    </source>
</evidence>
<comment type="cofactor">
    <cofactor evidence="1 5">
        <name>FAD</name>
        <dbReference type="ChEBI" id="CHEBI:57692"/>
    </cofactor>
</comment>
<dbReference type="SUPFAM" id="SSF54373">
    <property type="entry name" value="FAD-linked reductases, C-terminal domain"/>
    <property type="match status" value="1"/>
</dbReference>
<feature type="binding site" evidence="5">
    <location>
        <position position="254"/>
    </location>
    <ligand>
        <name>FAD</name>
        <dbReference type="ChEBI" id="CHEBI:57692"/>
    </ligand>
</feature>
<organism evidence="8 9">
    <name type="scientific">Paenibacillus alvei</name>
    <name type="common">Bacillus alvei</name>
    <dbReference type="NCBI Taxonomy" id="44250"/>
    <lineage>
        <taxon>Bacteria</taxon>
        <taxon>Bacillati</taxon>
        <taxon>Bacillota</taxon>
        <taxon>Bacilli</taxon>
        <taxon>Bacillales</taxon>
        <taxon>Paenibacillaceae</taxon>
        <taxon>Paenibacillus</taxon>
    </lineage>
</organism>
<comment type="similarity">
    <text evidence="2 6">Belongs to the GMC oxidoreductase family.</text>
</comment>
<evidence type="ECO:0000256" key="2">
    <source>
        <dbReference type="ARBA" id="ARBA00010790"/>
    </source>
</evidence>
<name>A0A383RK46_PAEAL</name>
<dbReference type="InterPro" id="IPR012132">
    <property type="entry name" value="GMC_OxRdtase"/>
</dbReference>
<protein>
    <submittedName>
        <fullName evidence="8">Putative choline dehydrogenase</fullName>
    </submittedName>
</protein>
<proteinExistence type="inferred from homology"/>
<dbReference type="PROSITE" id="PS00623">
    <property type="entry name" value="GMC_OXRED_1"/>
    <property type="match status" value="1"/>
</dbReference>
<dbReference type="PANTHER" id="PTHR11552:SF147">
    <property type="entry name" value="CHOLINE DEHYDROGENASE, MITOCHONDRIAL"/>
    <property type="match status" value="1"/>
</dbReference>
<accession>A0A383RK46</accession>
<dbReference type="SUPFAM" id="SSF51905">
    <property type="entry name" value="FAD/NAD(P)-binding domain"/>
    <property type="match status" value="1"/>
</dbReference>
<evidence type="ECO:0000256" key="5">
    <source>
        <dbReference type="PIRSR" id="PIRSR000137-2"/>
    </source>
</evidence>
<dbReference type="EMBL" id="LS992241">
    <property type="protein sequence ID" value="SYX86884.1"/>
    <property type="molecule type" value="Genomic_DNA"/>
</dbReference>
<dbReference type="Gene3D" id="3.50.50.60">
    <property type="entry name" value="FAD/NAD(P)-binding domain"/>
    <property type="match status" value="1"/>
</dbReference>
<feature type="domain" description="Glucose-methanol-choline oxidoreductase N-terminal" evidence="7">
    <location>
        <begin position="93"/>
        <end position="116"/>
    </location>
</feature>
<evidence type="ECO:0000256" key="6">
    <source>
        <dbReference type="RuleBase" id="RU003968"/>
    </source>
</evidence>
<evidence type="ECO:0000256" key="4">
    <source>
        <dbReference type="ARBA" id="ARBA00022827"/>
    </source>
</evidence>
<keyword evidence="3 6" id="KW-0285">Flavoprotein</keyword>
<gene>
    <name evidence="8" type="ORF">PBLR_15310</name>
</gene>
<dbReference type="InterPro" id="IPR007867">
    <property type="entry name" value="GMC_OxRtase_C"/>
</dbReference>
<dbReference type="PIRSF" id="PIRSF000137">
    <property type="entry name" value="Alcohol_oxidase"/>
    <property type="match status" value="1"/>
</dbReference>
<dbReference type="Proteomes" id="UP000304148">
    <property type="component" value="Chromosome"/>
</dbReference>